<comment type="caution">
    <text evidence="1">The sequence shown here is derived from an EMBL/GenBank/DDBJ whole genome shotgun (WGS) entry which is preliminary data.</text>
</comment>
<dbReference type="InterPro" id="IPR025352">
    <property type="entry name" value="DUF4256"/>
</dbReference>
<dbReference type="RefSeq" id="WP_311906530.1">
    <property type="nucleotide sequence ID" value="NZ_JAUOEV010000021.1"/>
</dbReference>
<gene>
    <name evidence="1" type="ORF">AAGS29_09050</name>
</gene>
<keyword evidence="2" id="KW-1185">Reference proteome</keyword>
<evidence type="ECO:0000313" key="2">
    <source>
        <dbReference type="Proteomes" id="UP001489333"/>
    </source>
</evidence>
<name>A0ABU9UR36_9GAMM</name>
<protein>
    <submittedName>
        <fullName evidence="1">DUF4256 domain-containing protein</fullName>
    </submittedName>
</protein>
<evidence type="ECO:0000313" key="1">
    <source>
        <dbReference type="EMBL" id="MEM6248745.1"/>
    </source>
</evidence>
<dbReference type="Proteomes" id="UP001489333">
    <property type="component" value="Unassembled WGS sequence"/>
</dbReference>
<accession>A0ABU9UR36</accession>
<proteinExistence type="predicted"/>
<sequence length="187" mass="20891">MGKITVNDLLLSELLAKLASRFAANRLHHQGILWAEVEARILQSDTQIQNALHWMEHTGGEPDVVGIDANTGKFIFVDCAAQSPAERRSLCYDKAAIEARKKNKPVGSALELAVQMGVQMLTEAQYRELQTLGEFDTKTSSWVDTPKDIRAQGGAIFCDRRYGKVFTYHNGADSYYAVRGFRTRLLV</sequence>
<organism evidence="1 2">
    <name type="scientific">Shewanella vaxholmensis</name>
    <dbReference type="NCBI Taxonomy" id="3063535"/>
    <lineage>
        <taxon>Bacteria</taxon>
        <taxon>Pseudomonadati</taxon>
        <taxon>Pseudomonadota</taxon>
        <taxon>Gammaproteobacteria</taxon>
        <taxon>Alteromonadales</taxon>
        <taxon>Shewanellaceae</taxon>
        <taxon>Shewanella</taxon>
    </lineage>
</organism>
<reference evidence="1 2" key="1">
    <citation type="submission" date="2024-04" db="EMBL/GenBank/DDBJ databases">
        <title>Novel Shewanella species isolated from Baltic Sea sediments.</title>
        <authorList>
            <person name="Martin-Rodriguez A.J."/>
            <person name="Fernandez-Juarez V."/>
            <person name="Valeriano V.D."/>
            <person name="Mihindukulasooriya I."/>
            <person name="Ceresnova L."/>
            <person name="Joffre E."/>
            <person name="Jensie-Markopoulos S."/>
            <person name="Moore E.R.B."/>
            <person name="Sjoling A."/>
        </authorList>
    </citation>
    <scope>NUCLEOTIDE SEQUENCE [LARGE SCALE GENOMIC DNA]</scope>
    <source>
        <strain evidence="1 2">VAX-SP0-0CM-1</strain>
    </source>
</reference>
<dbReference type="EMBL" id="JBCHKU010000010">
    <property type="protein sequence ID" value="MEM6248745.1"/>
    <property type="molecule type" value="Genomic_DNA"/>
</dbReference>
<dbReference type="Pfam" id="PF14066">
    <property type="entry name" value="DUF4256"/>
    <property type="match status" value="1"/>
</dbReference>